<feature type="transmembrane region" description="Helical" evidence="6">
    <location>
        <begin position="128"/>
        <end position="148"/>
    </location>
</feature>
<feature type="compositionally biased region" description="Acidic residues" evidence="5">
    <location>
        <begin position="464"/>
        <end position="474"/>
    </location>
</feature>
<evidence type="ECO:0000256" key="6">
    <source>
        <dbReference type="SAM" id="Phobius"/>
    </source>
</evidence>
<dbReference type="GO" id="GO:0005737">
    <property type="term" value="C:cytoplasm"/>
    <property type="evidence" value="ECO:0007669"/>
    <property type="project" value="TreeGrafter"/>
</dbReference>
<feature type="transmembrane region" description="Helical" evidence="6">
    <location>
        <begin position="160"/>
        <end position="181"/>
    </location>
</feature>
<proteinExistence type="predicted"/>
<dbReference type="GO" id="GO:0016020">
    <property type="term" value="C:membrane"/>
    <property type="evidence" value="ECO:0007669"/>
    <property type="project" value="UniProtKB-SubCell"/>
</dbReference>
<dbReference type="InterPro" id="IPR004342">
    <property type="entry name" value="EXS_C"/>
</dbReference>
<dbReference type="AlphaFoldDB" id="A0AAW1SUG7"/>
<evidence type="ECO:0000313" key="8">
    <source>
        <dbReference type="EMBL" id="KAK9857958.1"/>
    </source>
</evidence>
<gene>
    <name evidence="8" type="ORF">WJX84_000585</name>
</gene>
<feature type="transmembrane region" description="Helical" evidence="6">
    <location>
        <begin position="83"/>
        <end position="103"/>
    </location>
</feature>
<evidence type="ECO:0000256" key="1">
    <source>
        <dbReference type="ARBA" id="ARBA00004141"/>
    </source>
</evidence>
<dbReference type="EMBL" id="JALJOV010000950">
    <property type="protein sequence ID" value="KAK9857958.1"/>
    <property type="molecule type" value="Genomic_DNA"/>
</dbReference>
<dbReference type="Proteomes" id="UP001485043">
    <property type="component" value="Unassembled WGS sequence"/>
</dbReference>
<protein>
    <recommendedName>
        <fullName evidence="7">EXS domain-containing protein</fullName>
    </recommendedName>
</protein>
<organism evidence="8 9">
    <name type="scientific">Apatococcus fuscideae</name>
    <dbReference type="NCBI Taxonomy" id="2026836"/>
    <lineage>
        <taxon>Eukaryota</taxon>
        <taxon>Viridiplantae</taxon>
        <taxon>Chlorophyta</taxon>
        <taxon>core chlorophytes</taxon>
        <taxon>Trebouxiophyceae</taxon>
        <taxon>Chlorellales</taxon>
        <taxon>Chlorellaceae</taxon>
        <taxon>Apatococcus</taxon>
    </lineage>
</organism>
<dbReference type="Pfam" id="PF03124">
    <property type="entry name" value="EXS"/>
    <property type="match status" value="1"/>
</dbReference>
<feature type="domain" description="EXS" evidence="7">
    <location>
        <begin position="243"/>
        <end position="449"/>
    </location>
</feature>
<evidence type="ECO:0000256" key="4">
    <source>
        <dbReference type="ARBA" id="ARBA00023136"/>
    </source>
</evidence>
<feature type="region of interest" description="Disordered" evidence="5">
    <location>
        <begin position="442"/>
        <end position="474"/>
    </location>
</feature>
<dbReference type="PANTHER" id="PTHR10783:SF46">
    <property type="entry name" value="PROTEIN ERD1 HOMOLOG 2"/>
    <property type="match status" value="1"/>
</dbReference>
<evidence type="ECO:0000256" key="5">
    <source>
        <dbReference type="SAM" id="MobiDB-lite"/>
    </source>
</evidence>
<feature type="transmembrane region" description="Helical" evidence="6">
    <location>
        <begin position="52"/>
        <end position="71"/>
    </location>
</feature>
<reference evidence="8 9" key="1">
    <citation type="journal article" date="2024" name="Nat. Commun.">
        <title>Phylogenomics reveals the evolutionary origins of lichenization in chlorophyte algae.</title>
        <authorList>
            <person name="Puginier C."/>
            <person name="Libourel C."/>
            <person name="Otte J."/>
            <person name="Skaloud P."/>
            <person name="Haon M."/>
            <person name="Grisel S."/>
            <person name="Petersen M."/>
            <person name="Berrin J.G."/>
            <person name="Delaux P.M."/>
            <person name="Dal Grande F."/>
            <person name="Keller J."/>
        </authorList>
    </citation>
    <scope>NUCLEOTIDE SEQUENCE [LARGE SCALE GENOMIC DNA]</scope>
    <source>
        <strain evidence="8 9">SAG 2523</strain>
    </source>
</reference>
<evidence type="ECO:0000256" key="3">
    <source>
        <dbReference type="ARBA" id="ARBA00022989"/>
    </source>
</evidence>
<dbReference type="PANTHER" id="PTHR10783">
    <property type="entry name" value="XENOTROPIC AND POLYTROPIC RETROVIRUS RECEPTOR 1-RELATED"/>
    <property type="match status" value="1"/>
</dbReference>
<sequence length="474" mass="54474">MERGRPQNNPLSFLDPAPSAEVTYPLEGNTKSQGSHLTLVGQPVGYGLQKPVFLAWTVICIAVIITCLLVSDPAHLDLFYIYYQPIIPIVVMFWLWGIAVRIFERNHIRYDVCFSVKDQRYLLFSRQLFQVAGIVTTLVLTNTALFSYHCAIGQLRMASFHPPLVYTSVIAFFLLPANFIFKEERMFFTSTFAKVVTPFREVSWADFLLADILTSLSKPLSDAERGMCHLLAGSVMEPHSSDRMCGSSSWFIPFGLSLPFAWRLLQCLRVYMDTGNRAQLLNALKYSTAFPVIILSSMNNHVVDEDRWDYFYKPLWLAAAFINSGYSYYWDVERDWDISFFSNRTGERTFLKLPKPLLRNDLLYPRMLYIYLMVSNLLLRVSWTYKLSPHLRDNHLTVLCFTLLEVFRRFQWMFVRIEVELRKLQTAQPELGQLVPAPVHSTGLGGRIPSAPPVRKPSKGLDVLAEDDQVDGWS</sequence>
<keyword evidence="2 6" id="KW-0812">Transmembrane</keyword>
<evidence type="ECO:0000256" key="2">
    <source>
        <dbReference type="ARBA" id="ARBA00022692"/>
    </source>
</evidence>
<evidence type="ECO:0000313" key="9">
    <source>
        <dbReference type="Proteomes" id="UP001485043"/>
    </source>
</evidence>
<keyword evidence="9" id="KW-1185">Reference proteome</keyword>
<keyword evidence="3 6" id="KW-1133">Transmembrane helix</keyword>
<dbReference type="PROSITE" id="PS51380">
    <property type="entry name" value="EXS"/>
    <property type="match status" value="1"/>
</dbReference>
<comment type="caution">
    <text evidence="8">The sequence shown here is derived from an EMBL/GenBank/DDBJ whole genome shotgun (WGS) entry which is preliminary data.</text>
</comment>
<name>A0AAW1SUG7_9CHLO</name>
<comment type="subcellular location">
    <subcellularLocation>
        <location evidence="1">Membrane</location>
        <topology evidence="1">Multi-pass membrane protein</topology>
    </subcellularLocation>
</comment>
<feature type="transmembrane region" description="Helical" evidence="6">
    <location>
        <begin position="362"/>
        <end position="383"/>
    </location>
</feature>
<accession>A0AAW1SUG7</accession>
<keyword evidence="4 6" id="KW-0472">Membrane</keyword>
<evidence type="ECO:0000259" key="7">
    <source>
        <dbReference type="PROSITE" id="PS51380"/>
    </source>
</evidence>